<dbReference type="RefSeq" id="XP_060322376.1">
    <property type="nucleotide sequence ID" value="XM_060474896.1"/>
</dbReference>
<dbReference type="GO" id="GO:0005737">
    <property type="term" value="C:cytoplasm"/>
    <property type="evidence" value="ECO:0007669"/>
    <property type="project" value="TreeGrafter"/>
</dbReference>
<dbReference type="InterPro" id="IPR050452">
    <property type="entry name" value="Metacaspase"/>
</dbReference>
<protein>
    <submittedName>
        <fullName evidence="3">Caspase domain-containing protein</fullName>
    </submittedName>
</protein>
<dbReference type="AlphaFoldDB" id="A0AA39MJ51"/>
<evidence type="ECO:0000259" key="2">
    <source>
        <dbReference type="Pfam" id="PF00656"/>
    </source>
</evidence>
<dbReference type="EMBL" id="JAUEPS010000122">
    <property type="protein sequence ID" value="KAK0436816.1"/>
    <property type="molecule type" value="Genomic_DNA"/>
</dbReference>
<feature type="domain" description="Peptidase C14 caspase" evidence="2">
    <location>
        <begin position="109"/>
        <end position="385"/>
    </location>
</feature>
<gene>
    <name evidence="3" type="ORF">EV420DRAFT_1589998</name>
</gene>
<dbReference type="Gene3D" id="3.40.50.1460">
    <property type="match status" value="1"/>
</dbReference>
<dbReference type="InterPro" id="IPR011600">
    <property type="entry name" value="Pept_C14_caspase"/>
</dbReference>
<dbReference type="GO" id="GO:0006508">
    <property type="term" value="P:proteolysis"/>
    <property type="evidence" value="ECO:0007669"/>
    <property type="project" value="InterPro"/>
</dbReference>
<accession>A0AA39MJ51</accession>
<proteinExistence type="inferred from homology"/>
<dbReference type="Pfam" id="PF00656">
    <property type="entry name" value="Peptidase_C14"/>
    <property type="match status" value="1"/>
</dbReference>
<dbReference type="PANTHER" id="PTHR48104">
    <property type="entry name" value="METACASPASE-4"/>
    <property type="match status" value="1"/>
</dbReference>
<dbReference type="GO" id="GO:0004197">
    <property type="term" value="F:cysteine-type endopeptidase activity"/>
    <property type="evidence" value="ECO:0007669"/>
    <property type="project" value="InterPro"/>
</dbReference>
<keyword evidence="4" id="KW-1185">Reference proteome</keyword>
<evidence type="ECO:0000256" key="1">
    <source>
        <dbReference type="ARBA" id="ARBA00009005"/>
    </source>
</evidence>
<name>A0AA39MJ51_ARMTA</name>
<organism evidence="3 4">
    <name type="scientific">Armillaria tabescens</name>
    <name type="common">Ringless honey mushroom</name>
    <name type="synonym">Agaricus tabescens</name>
    <dbReference type="NCBI Taxonomy" id="1929756"/>
    <lineage>
        <taxon>Eukaryota</taxon>
        <taxon>Fungi</taxon>
        <taxon>Dikarya</taxon>
        <taxon>Basidiomycota</taxon>
        <taxon>Agaricomycotina</taxon>
        <taxon>Agaricomycetes</taxon>
        <taxon>Agaricomycetidae</taxon>
        <taxon>Agaricales</taxon>
        <taxon>Marasmiineae</taxon>
        <taxon>Physalacriaceae</taxon>
        <taxon>Desarmillaria</taxon>
    </lineage>
</organism>
<evidence type="ECO:0000313" key="3">
    <source>
        <dbReference type="EMBL" id="KAK0436816.1"/>
    </source>
</evidence>
<comment type="caution">
    <text evidence="3">The sequence shown here is derived from an EMBL/GenBank/DDBJ whole genome shotgun (WGS) entry which is preliminary data.</text>
</comment>
<reference evidence="3" key="1">
    <citation type="submission" date="2023-06" db="EMBL/GenBank/DDBJ databases">
        <authorList>
            <consortium name="Lawrence Berkeley National Laboratory"/>
            <person name="Ahrendt S."/>
            <person name="Sahu N."/>
            <person name="Indic B."/>
            <person name="Wong-Bajracharya J."/>
            <person name="Merenyi Z."/>
            <person name="Ke H.-M."/>
            <person name="Monk M."/>
            <person name="Kocsube S."/>
            <person name="Drula E."/>
            <person name="Lipzen A."/>
            <person name="Balint B."/>
            <person name="Henrissat B."/>
            <person name="Andreopoulos B."/>
            <person name="Martin F.M."/>
            <person name="Harder C.B."/>
            <person name="Rigling D."/>
            <person name="Ford K.L."/>
            <person name="Foster G.D."/>
            <person name="Pangilinan J."/>
            <person name="Papanicolaou A."/>
            <person name="Barry K."/>
            <person name="LaButti K."/>
            <person name="Viragh M."/>
            <person name="Koriabine M."/>
            <person name="Yan M."/>
            <person name="Riley R."/>
            <person name="Champramary S."/>
            <person name="Plett K.L."/>
            <person name="Tsai I.J."/>
            <person name="Slot J."/>
            <person name="Sipos G."/>
            <person name="Plett J."/>
            <person name="Nagy L.G."/>
            <person name="Grigoriev I.V."/>
        </authorList>
    </citation>
    <scope>NUCLEOTIDE SEQUENCE</scope>
    <source>
        <strain evidence="3">CCBAS 213</strain>
    </source>
</reference>
<dbReference type="Proteomes" id="UP001175211">
    <property type="component" value="Unassembled WGS sequence"/>
</dbReference>
<comment type="similarity">
    <text evidence="1">Belongs to the peptidase C14B family.</text>
</comment>
<sequence>MDDPENDANGDVAASLEKLEKEVAVKHGFTDVDTDPRDIDSVAIHQKAKEIASTGDASDQMLYEKLHMLYQLRTQRYESGMRPGAVEPESFPSIASSRTPHDVDASRFWAVIIGIDGYKTFPLRGCVEDGLLMKTYLENDLKVPSNRIQLLLGRRHTTPNDPSIPSRNNIMETLRSLINNSHIKKGDNIVIYYSGHGSSYPCSQCIRAIREGKSIIPDTRESVPNFVTNTKGYQGIDAFCPIEALCPIDRNIDVSNGRIVPDISDRELNTVLHEISRVKGNHITVILDCCHSASITREPIPRMRSAFPLTDARDIMLRVGMQNLKSISNRTSVMEKTWFPDMSSHVVLAACREFESAREYEFRGGFNGIFTHSLVGALRSGLCTKELTYANLVKGLPRQRMQTPVVAGDFMRARLWYQTT</sequence>
<dbReference type="GeneID" id="85358444"/>
<evidence type="ECO:0000313" key="4">
    <source>
        <dbReference type="Proteomes" id="UP001175211"/>
    </source>
</evidence>
<dbReference type="PANTHER" id="PTHR48104:SF30">
    <property type="entry name" value="METACASPASE-1"/>
    <property type="match status" value="1"/>
</dbReference>